<evidence type="ECO:0000313" key="2">
    <source>
        <dbReference type="Proteomes" id="UP000008549"/>
    </source>
</evidence>
<dbReference type="RefSeq" id="XP_045100509.1">
    <property type="nucleotide sequence ID" value="XM_045244948.1"/>
</dbReference>
<reference evidence="1 2" key="1">
    <citation type="journal article" date="2003" name="PLoS Biol.">
        <title>The genome sequence of Caenorhabditis briggsae: a platform for comparative genomics.</title>
        <authorList>
            <person name="Stein L.D."/>
            <person name="Bao Z."/>
            <person name="Blasiar D."/>
            <person name="Blumenthal T."/>
            <person name="Brent M.R."/>
            <person name="Chen N."/>
            <person name="Chinwalla A."/>
            <person name="Clarke L."/>
            <person name="Clee C."/>
            <person name="Coghlan A."/>
            <person name="Coulson A."/>
            <person name="D'Eustachio P."/>
            <person name="Fitch D.H."/>
            <person name="Fulton L.A."/>
            <person name="Fulton R.E."/>
            <person name="Griffiths-Jones S."/>
            <person name="Harris T.W."/>
            <person name="Hillier L.W."/>
            <person name="Kamath R."/>
            <person name="Kuwabara P.E."/>
            <person name="Mardis E.R."/>
            <person name="Marra M.A."/>
            <person name="Miner T.L."/>
            <person name="Minx P."/>
            <person name="Mullikin J.C."/>
            <person name="Plumb R.W."/>
            <person name="Rogers J."/>
            <person name="Schein J.E."/>
            <person name="Sohrmann M."/>
            <person name="Spieth J."/>
            <person name="Stajich J.E."/>
            <person name="Wei C."/>
            <person name="Willey D."/>
            <person name="Wilson R.K."/>
            <person name="Durbin R."/>
            <person name="Waterston R.H."/>
        </authorList>
    </citation>
    <scope>NUCLEOTIDE SEQUENCE [LARGE SCALE GENOMIC DNA]</scope>
    <source>
        <strain evidence="1 2">AF16</strain>
    </source>
</reference>
<proteinExistence type="predicted"/>
<dbReference type="AlphaFoldDB" id="B6IM22"/>
<sequence>MEDLRELIEQNEGVAKESAAHDEKGNARIPEPIGMMNCCSTIASWKADFSSWVSLVFSEESEKKIDGSAVLRFAFGMPLKKYLELGEVHFSRLQSEARKIVEIYQAERYNRLF</sequence>
<evidence type="ECO:0000313" key="1">
    <source>
        <dbReference type="EMBL" id="CAS00952.1"/>
    </source>
</evidence>
<dbReference type="InParanoid" id="B6IM22"/>
<keyword evidence="2" id="KW-1185">Reference proteome</keyword>
<gene>
    <name evidence="1" type="ORF">CBG26554</name>
    <name evidence="1" type="ORF">CBG_26554</name>
</gene>
<accession>B6IM22</accession>
<dbReference type="GeneID" id="68918032"/>
<dbReference type="Proteomes" id="UP000008549">
    <property type="component" value="Unassembled WGS sequence"/>
</dbReference>
<protein>
    <submittedName>
        <fullName evidence="1">Protein CBG26554</fullName>
    </submittedName>
</protein>
<dbReference type="EMBL" id="HE600912">
    <property type="protein sequence ID" value="CAS00952.1"/>
    <property type="molecule type" value="Genomic_DNA"/>
</dbReference>
<reference evidence="1 2" key="2">
    <citation type="journal article" date="2011" name="PLoS Genet.">
        <title>Caenorhabditis briggsae recombinant inbred line genotypes reveal inter-strain incompatibility and the evolution of recombination.</title>
        <authorList>
            <person name="Ross J.A."/>
            <person name="Koboldt D.C."/>
            <person name="Staisch J.E."/>
            <person name="Chamberlin H.M."/>
            <person name="Gupta B.P."/>
            <person name="Miller R.D."/>
            <person name="Baird S.E."/>
            <person name="Haag E.S."/>
        </authorList>
    </citation>
    <scope>NUCLEOTIDE SEQUENCE [LARGE SCALE GENOMIC DNA]</scope>
    <source>
        <strain evidence="1 2">AF16</strain>
    </source>
</reference>
<dbReference type="CTD" id="68918032"/>
<dbReference type="KEGG" id="cbr:CBG_26554"/>
<name>B6IM22_CAEBR</name>
<organism evidence="1 2">
    <name type="scientific">Caenorhabditis briggsae</name>
    <dbReference type="NCBI Taxonomy" id="6238"/>
    <lineage>
        <taxon>Eukaryota</taxon>
        <taxon>Metazoa</taxon>
        <taxon>Ecdysozoa</taxon>
        <taxon>Nematoda</taxon>
        <taxon>Chromadorea</taxon>
        <taxon>Rhabditida</taxon>
        <taxon>Rhabditina</taxon>
        <taxon>Rhabditomorpha</taxon>
        <taxon>Rhabditoidea</taxon>
        <taxon>Rhabditidae</taxon>
        <taxon>Peloderinae</taxon>
        <taxon>Caenorhabditis</taxon>
    </lineage>
</organism>
<dbReference type="HOGENOM" id="CLU_2135709_0_0_1"/>